<evidence type="ECO:0000313" key="1">
    <source>
        <dbReference type="EMBL" id="CAH2400482.1"/>
    </source>
</evidence>
<protein>
    <submittedName>
        <fullName evidence="1">Uncharacterized protein</fullName>
    </submittedName>
</protein>
<comment type="caution">
    <text evidence="1">The sequence shown here is derived from an EMBL/GenBank/DDBJ whole genome shotgun (WGS) entry which is preliminary data.</text>
</comment>
<gene>
    <name evidence="1" type="ORF">MES4922_240020</name>
</gene>
<proteinExistence type="predicted"/>
<organism evidence="1 2">
    <name type="scientific">Mesorhizobium ventifaucium</name>
    <dbReference type="NCBI Taxonomy" id="666020"/>
    <lineage>
        <taxon>Bacteria</taxon>
        <taxon>Pseudomonadati</taxon>
        <taxon>Pseudomonadota</taxon>
        <taxon>Alphaproteobacteria</taxon>
        <taxon>Hyphomicrobiales</taxon>
        <taxon>Phyllobacteriaceae</taxon>
        <taxon>Mesorhizobium</taxon>
    </lineage>
</organism>
<name>A0ABN8JSQ3_9HYPH</name>
<accession>A0ABN8JSQ3</accession>
<evidence type="ECO:0000313" key="2">
    <source>
        <dbReference type="Proteomes" id="UP001152604"/>
    </source>
</evidence>
<dbReference type="Proteomes" id="UP001152604">
    <property type="component" value="Unassembled WGS sequence"/>
</dbReference>
<reference evidence="1" key="1">
    <citation type="submission" date="2022-03" db="EMBL/GenBank/DDBJ databases">
        <authorList>
            <person name="Brunel B."/>
        </authorList>
    </citation>
    <scope>NUCLEOTIDE SEQUENCE</scope>
    <source>
        <strain evidence="1">STM4922sample</strain>
    </source>
</reference>
<sequence length="72" mass="7666">MHPVDVVTLERVSTAVWGTWFELLSCVQLSSEGRPFGGSANSGVGCLIHVPVPGQGRNESSNEVVNEFSHLG</sequence>
<dbReference type="EMBL" id="CAKXZS010000017">
    <property type="protein sequence ID" value="CAH2400482.1"/>
    <property type="molecule type" value="Genomic_DNA"/>
</dbReference>
<keyword evidence="2" id="KW-1185">Reference proteome</keyword>